<keyword evidence="4 5" id="KW-0472">Membrane</keyword>
<evidence type="ECO:0000259" key="6">
    <source>
        <dbReference type="Pfam" id="PF03151"/>
    </source>
</evidence>
<comment type="subcellular location">
    <subcellularLocation>
        <location evidence="1">Membrane</location>
        <topology evidence="1">Multi-pass membrane protein</topology>
    </subcellularLocation>
</comment>
<feature type="transmembrane region" description="Helical" evidence="5">
    <location>
        <begin position="234"/>
        <end position="256"/>
    </location>
</feature>
<dbReference type="STRING" id="6832.A0A553PQR2"/>
<gene>
    <name evidence="7" type="ORF">TCAL_05885</name>
</gene>
<dbReference type="OrthoDB" id="6418713at2759"/>
<dbReference type="OMA" id="YFPCGMY"/>
<dbReference type="AlphaFoldDB" id="A0A553PQR2"/>
<dbReference type="InterPro" id="IPR050186">
    <property type="entry name" value="TPT_transporter"/>
</dbReference>
<dbReference type="InterPro" id="IPR004853">
    <property type="entry name" value="Sugar_P_trans_dom"/>
</dbReference>
<evidence type="ECO:0000313" key="8">
    <source>
        <dbReference type="Proteomes" id="UP000318571"/>
    </source>
</evidence>
<feature type="domain" description="Sugar phosphate transporter" evidence="6">
    <location>
        <begin position="18"/>
        <end position="306"/>
    </location>
</feature>
<feature type="transmembrane region" description="Helical" evidence="5">
    <location>
        <begin position="85"/>
        <end position="110"/>
    </location>
</feature>
<feature type="transmembrane region" description="Helical" evidence="5">
    <location>
        <begin position="137"/>
        <end position="156"/>
    </location>
</feature>
<protein>
    <recommendedName>
        <fullName evidence="6">Sugar phosphate transporter domain-containing protein</fullName>
    </recommendedName>
</protein>
<dbReference type="GO" id="GO:0016020">
    <property type="term" value="C:membrane"/>
    <property type="evidence" value="ECO:0007669"/>
    <property type="project" value="UniProtKB-SubCell"/>
</dbReference>
<organism evidence="7 8">
    <name type="scientific">Tigriopus californicus</name>
    <name type="common">Marine copepod</name>
    <dbReference type="NCBI Taxonomy" id="6832"/>
    <lineage>
        <taxon>Eukaryota</taxon>
        <taxon>Metazoa</taxon>
        <taxon>Ecdysozoa</taxon>
        <taxon>Arthropoda</taxon>
        <taxon>Crustacea</taxon>
        <taxon>Multicrustacea</taxon>
        <taxon>Hexanauplia</taxon>
        <taxon>Copepoda</taxon>
        <taxon>Harpacticoida</taxon>
        <taxon>Harpacticidae</taxon>
        <taxon>Tigriopus</taxon>
    </lineage>
</organism>
<sequence length="332" mass="37000">MPTLSSRHLSATVWTRKAVVFLILWYLWSGCTLFLNKYVVFFMKGDPVVLACSQMWMTLILGFLQMHFPLGMFEAQERKTSPPNFYLNMLIVGALRFATVLLGLIALNYVEVSFTETVKSSAPAFTVLISRVMTGEVTGLFVNLSLLPVMGGLALCSANELSFHILGFLAAIGTNVSECLQNVFSKVLISGDAYKYSPAEIQFYTSLTSLLVQLPVMVFMTDFDKTWDSFTSQYFVACLFNGIFFHFQTISAYVLMDFISPVTHSVANTAKRALLIWLSVILFGNPVTLLSGLGTVIVILGVLAYNKAKEIDHKKKWHIPAVSFNIKEARLS</sequence>
<dbReference type="PROSITE" id="PS51257">
    <property type="entry name" value="PROKAR_LIPOPROTEIN"/>
    <property type="match status" value="1"/>
</dbReference>
<feature type="transmembrane region" description="Helical" evidence="5">
    <location>
        <begin position="20"/>
        <end position="43"/>
    </location>
</feature>
<dbReference type="SUPFAM" id="SSF103481">
    <property type="entry name" value="Multidrug resistance efflux transporter EmrE"/>
    <property type="match status" value="1"/>
</dbReference>
<dbReference type="Proteomes" id="UP000318571">
    <property type="component" value="Chromosome 6"/>
</dbReference>
<dbReference type="EMBL" id="VCGU01000002">
    <property type="protein sequence ID" value="TRY80023.1"/>
    <property type="molecule type" value="Genomic_DNA"/>
</dbReference>
<feature type="transmembrane region" description="Helical" evidence="5">
    <location>
        <begin position="203"/>
        <end position="222"/>
    </location>
</feature>
<evidence type="ECO:0000256" key="4">
    <source>
        <dbReference type="ARBA" id="ARBA00023136"/>
    </source>
</evidence>
<keyword evidence="3 5" id="KW-1133">Transmembrane helix</keyword>
<dbReference type="Pfam" id="PF03151">
    <property type="entry name" value="TPT"/>
    <property type="match status" value="1"/>
</dbReference>
<reference evidence="7 8" key="1">
    <citation type="journal article" date="2018" name="Nat. Ecol. Evol.">
        <title>Genomic signatures of mitonuclear coevolution across populations of Tigriopus californicus.</title>
        <authorList>
            <person name="Barreto F.S."/>
            <person name="Watson E.T."/>
            <person name="Lima T.G."/>
            <person name="Willett C.S."/>
            <person name="Edmands S."/>
            <person name="Li W."/>
            <person name="Burton R.S."/>
        </authorList>
    </citation>
    <scope>NUCLEOTIDE SEQUENCE [LARGE SCALE GENOMIC DNA]</scope>
    <source>
        <strain evidence="7 8">San Diego</strain>
    </source>
</reference>
<evidence type="ECO:0000256" key="1">
    <source>
        <dbReference type="ARBA" id="ARBA00004141"/>
    </source>
</evidence>
<dbReference type="InterPro" id="IPR037185">
    <property type="entry name" value="EmrE-like"/>
</dbReference>
<dbReference type="PANTHER" id="PTHR11132">
    <property type="entry name" value="SOLUTE CARRIER FAMILY 35"/>
    <property type="match status" value="1"/>
</dbReference>
<keyword evidence="2 5" id="KW-0812">Transmembrane</keyword>
<comment type="caution">
    <text evidence="7">The sequence shown here is derived from an EMBL/GenBank/DDBJ whole genome shotgun (WGS) entry which is preliminary data.</text>
</comment>
<evidence type="ECO:0000256" key="5">
    <source>
        <dbReference type="SAM" id="Phobius"/>
    </source>
</evidence>
<evidence type="ECO:0000313" key="7">
    <source>
        <dbReference type="EMBL" id="TRY80023.1"/>
    </source>
</evidence>
<feature type="transmembrane region" description="Helical" evidence="5">
    <location>
        <begin position="163"/>
        <end position="183"/>
    </location>
</feature>
<proteinExistence type="predicted"/>
<evidence type="ECO:0000256" key="3">
    <source>
        <dbReference type="ARBA" id="ARBA00022989"/>
    </source>
</evidence>
<name>A0A553PQR2_TIGCA</name>
<accession>A0A553PQR2</accession>
<keyword evidence="8" id="KW-1185">Reference proteome</keyword>
<feature type="transmembrane region" description="Helical" evidence="5">
    <location>
        <begin position="276"/>
        <end position="305"/>
    </location>
</feature>
<evidence type="ECO:0000256" key="2">
    <source>
        <dbReference type="ARBA" id="ARBA00022692"/>
    </source>
</evidence>